<dbReference type="EMBL" id="CM042014">
    <property type="protein sequence ID" value="KAI3721303.1"/>
    <property type="molecule type" value="Genomic_DNA"/>
</dbReference>
<gene>
    <name evidence="1" type="ORF">L2E82_32311</name>
</gene>
<dbReference type="Proteomes" id="UP001055811">
    <property type="component" value="Linkage Group LG06"/>
</dbReference>
<evidence type="ECO:0000313" key="2">
    <source>
        <dbReference type="Proteomes" id="UP001055811"/>
    </source>
</evidence>
<reference evidence="2" key="1">
    <citation type="journal article" date="2022" name="Mol. Ecol. Resour.">
        <title>The genomes of chicory, endive, great burdock and yacon provide insights into Asteraceae palaeo-polyploidization history and plant inulin production.</title>
        <authorList>
            <person name="Fan W."/>
            <person name="Wang S."/>
            <person name="Wang H."/>
            <person name="Wang A."/>
            <person name="Jiang F."/>
            <person name="Liu H."/>
            <person name="Zhao H."/>
            <person name="Xu D."/>
            <person name="Zhang Y."/>
        </authorList>
    </citation>
    <scope>NUCLEOTIDE SEQUENCE [LARGE SCALE GENOMIC DNA]</scope>
    <source>
        <strain evidence="2">cv. Punajuju</strain>
    </source>
</reference>
<reference evidence="1 2" key="2">
    <citation type="journal article" date="2022" name="Mol. Ecol. Resour.">
        <title>The genomes of chicory, endive, great burdock and yacon provide insights into Asteraceae paleo-polyploidization history and plant inulin production.</title>
        <authorList>
            <person name="Fan W."/>
            <person name="Wang S."/>
            <person name="Wang H."/>
            <person name="Wang A."/>
            <person name="Jiang F."/>
            <person name="Liu H."/>
            <person name="Zhao H."/>
            <person name="Xu D."/>
            <person name="Zhang Y."/>
        </authorList>
    </citation>
    <scope>NUCLEOTIDE SEQUENCE [LARGE SCALE GENOMIC DNA]</scope>
    <source>
        <strain evidence="2">cv. Punajuju</strain>
        <tissue evidence="1">Leaves</tissue>
    </source>
</reference>
<comment type="caution">
    <text evidence="1">The sequence shown here is derived from an EMBL/GenBank/DDBJ whole genome shotgun (WGS) entry which is preliminary data.</text>
</comment>
<accession>A0ACB9BGV9</accession>
<organism evidence="1 2">
    <name type="scientific">Cichorium intybus</name>
    <name type="common">Chicory</name>
    <dbReference type="NCBI Taxonomy" id="13427"/>
    <lineage>
        <taxon>Eukaryota</taxon>
        <taxon>Viridiplantae</taxon>
        <taxon>Streptophyta</taxon>
        <taxon>Embryophyta</taxon>
        <taxon>Tracheophyta</taxon>
        <taxon>Spermatophyta</taxon>
        <taxon>Magnoliopsida</taxon>
        <taxon>eudicotyledons</taxon>
        <taxon>Gunneridae</taxon>
        <taxon>Pentapetalae</taxon>
        <taxon>asterids</taxon>
        <taxon>campanulids</taxon>
        <taxon>Asterales</taxon>
        <taxon>Asteraceae</taxon>
        <taxon>Cichorioideae</taxon>
        <taxon>Cichorieae</taxon>
        <taxon>Cichoriinae</taxon>
        <taxon>Cichorium</taxon>
    </lineage>
</organism>
<protein>
    <submittedName>
        <fullName evidence="1">Uncharacterized protein</fullName>
    </submittedName>
</protein>
<sequence>MLRSSPPLYSAAPQPHHHQTPTVLQPPPSTSHSPVERLRPKDRKIQQISRTVLEAQNWKSEVESSQMAANLSYTCSSITANLSHCAVDFLELP</sequence>
<proteinExistence type="predicted"/>
<evidence type="ECO:0000313" key="1">
    <source>
        <dbReference type="EMBL" id="KAI3721303.1"/>
    </source>
</evidence>
<keyword evidence="2" id="KW-1185">Reference proteome</keyword>
<name>A0ACB9BGV9_CICIN</name>